<evidence type="ECO:0008006" key="3">
    <source>
        <dbReference type="Google" id="ProtNLM"/>
    </source>
</evidence>
<proteinExistence type="predicted"/>
<dbReference type="Pfam" id="PF13332">
    <property type="entry name" value="Fil_haemagg_2"/>
    <property type="match status" value="1"/>
</dbReference>
<evidence type="ECO:0000313" key="2">
    <source>
        <dbReference type="Proteomes" id="UP000272412"/>
    </source>
</evidence>
<organism evidence="1 2">
    <name type="scientific">Neisseria weixii</name>
    <dbReference type="NCBI Taxonomy" id="1853276"/>
    <lineage>
        <taxon>Bacteria</taxon>
        <taxon>Pseudomonadati</taxon>
        <taxon>Pseudomonadota</taxon>
        <taxon>Betaproteobacteria</taxon>
        <taxon>Neisseriales</taxon>
        <taxon>Neisseriaceae</taxon>
        <taxon>Neisseria</taxon>
    </lineage>
</organism>
<gene>
    <name evidence="1" type="ORF">EGK74_13285</name>
</gene>
<dbReference type="Proteomes" id="UP000272412">
    <property type="component" value="Unassembled WGS sequence"/>
</dbReference>
<sequence>MLNLSATDIQNSGVVQGGKVRLRGQDVNIDGGTVEADTLLAVEAGRTVIQSSGGTTLKGAQVKGKGVALSTRNLNIESIQDSAVYRSKQQNLSGSVTVGYGASATADYNQSKTNADHRSISEQSGIFAGDDGDSQSSVTKSGIGTRNIVIANDTTGTQAKAVYTDTRSE</sequence>
<keyword evidence="2" id="KW-1185">Reference proteome</keyword>
<feature type="non-terminal residue" evidence="1">
    <location>
        <position position="169"/>
    </location>
</feature>
<dbReference type="EMBL" id="RPFL01000073">
    <property type="protein sequence ID" value="RPD83167.1"/>
    <property type="molecule type" value="Genomic_DNA"/>
</dbReference>
<protein>
    <recommendedName>
        <fullName evidence="3">Hemagglutinin</fullName>
    </recommendedName>
</protein>
<name>A0A3N4MND1_9NEIS</name>
<accession>A0A3N4MND1</accession>
<reference evidence="1 2" key="1">
    <citation type="submission" date="2018-11" db="EMBL/GenBank/DDBJ databases">
        <title>Neisseria weixii sp. nov. isolated from the rectal contents of plateau pika (Ochotona cruzoniae).</title>
        <authorList>
            <person name="Zhang G."/>
        </authorList>
    </citation>
    <scope>NUCLEOTIDE SEQUENCE [LARGE SCALE GENOMIC DNA]</scope>
    <source>
        <strain evidence="1 2">10009</strain>
    </source>
</reference>
<dbReference type="GO" id="GO:0003824">
    <property type="term" value="F:catalytic activity"/>
    <property type="evidence" value="ECO:0007669"/>
    <property type="project" value="UniProtKB-ARBA"/>
</dbReference>
<dbReference type="AlphaFoldDB" id="A0A3N4MND1"/>
<dbReference type="InterPro" id="IPR025157">
    <property type="entry name" value="Hemagglutinin_rpt"/>
</dbReference>
<evidence type="ECO:0000313" key="1">
    <source>
        <dbReference type="EMBL" id="RPD83167.1"/>
    </source>
</evidence>
<comment type="caution">
    <text evidence="1">The sequence shown here is derived from an EMBL/GenBank/DDBJ whole genome shotgun (WGS) entry which is preliminary data.</text>
</comment>